<evidence type="ECO:0000313" key="2">
    <source>
        <dbReference type="EMBL" id="PRQ42568.1"/>
    </source>
</evidence>
<proteinExistence type="predicted"/>
<dbReference type="EMBL" id="PDCK01000041">
    <property type="protein sequence ID" value="PRQ42568.1"/>
    <property type="molecule type" value="Genomic_DNA"/>
</dbReference>
<dbReference type="Gramene" id="PRQ42568">
    <property type="protein sequence ID" value="PRQ42568"/>
    <property type="gene ID" value="RchiOBHm_Chr3g0459071"/>
</dbReference>
<protein>
    <submittedName>
        <fullName evidence="2">Uncharacterized protein</fullName>
    </submittedName>
</protein>
<evidence type="ECO:0000256" key="1">
    <source>
        <dbReference type="SAM" id="Phobius"/>
    </source>
</evidence>
<reference evidence="2 3" key="1">
    <citation type="journal article" date="2018" name="Nat. Genet.">
        <title>The Rosa genome provides new insights in the design of modern roses.</title>
        <authorList>
            <person name="Bendahmane M."/>
        </authorList>
    </citation>
    <scope>NUCLEOTIDE SEQUENCE [LARGE SCALE GENOMIC DNA]</scope>
    <source>
        <strain evidence="3">cv. Old Blush</strain>
    </source>
</reference>
<keyword evidence="1" id="KW-0472">Membrane</keyword>
<keyword evidence="1" id="KW-1133">Transmembrane helix</keyword>
<sequence length="59" mass="6976">MFSLLPYSHVAIFFSGVSLISSRNLLSFFKIVFRISYRTHFQISKIQSCFLVFIFKICF</sequence>
<name>A0A2P6R810_ROSCH</name>
<comment type="caution">
    <text evidence="2">The sequence shown here is derived from an EMBL/GenBank/DDBJ whole genome shotgun (WGS) entry which is preliminary data.</text>
</comment>
<dbReference type="AlphaFoldDB" id="A0A2P6R810"/>
<accession>A0A2P6R810</accession>
<keyword evidence="1" id="KW-0812">Transmembrane</keyword>
<organism evidence="2 3">
    <name type="scientific">Rosa chinensis</name>
    <name type="common">China rose</name>
    <dbReference type="NCBI Taxonomy" id="74649"/>
    <lineage>
        <taxon>Eukaryota</taxon>
        <taxon>Viridiplantae</taxon>
        <taxon>Streptophyta</taxon>
        <taxon>Embryophyta</taxon>
        <taxon>Tracheophyta</taxon>
        <taxon>Spermatophyta</taxon>
        <taxon>Magnoliopsida</taxon>
        <taxon>eudicotyledons</taxon>
        <taxon>Gunneridae</taxon>
        <taxon>Pentapetalae</taxon>
        <taxon>rosids</taxon>
        <taxon>fabids</taxon>
        <taxon>Rosales</taxon>
        <taxon>Rosaceae</taxon>
        <taxon>Rosoideae</taxon>
        <taxon>Rosoideae incertae sedis</taxon>
        <taxon>Rosa</taxon>
    </lineage>
</organism>
<keyword evidence="3" id="KW-1185">Reference proteome</keyword>
<evidence type="ECO:0000313" key="3">
    <source>
        <dbReference type="Proteomes" id="UP000238479"/>
    </source>
</evidence>
<feature type="transmembrane region" description="Helical" evidence="1">
    <location>
        <begin position="12"/>
        <end position="33"/>
    </location>
</feature>
<dbReference type="Proteomes" id="UP000238479">
    <property type="component" value="Chromosome 3"/>
</dbReference>
<gene>
    <name evidence="2" type="ORF">RchiOBHm_Chr3g0459071</name>
</gene>